<dbReference type="Pfam" id="PF02321">
    <property type="entry name" value="OEP"/>
    <property type="match status" value="2"/>
</dbReference>
<dbReference type="Proteomes" id="UP000238605">
    <property type="component" value="Unassembled WGS sequence"/>
</dbReference>
<name>A0A2S5SQX4_9BURK</name>
<evidence type="ECO:0000256" key="2">
    <source>
        <dbReference type="RuleBase" id="RU362097"/>
    </source>
</evidence>
<feature type="compositionally biased region" description="Low complexity" evidence="4">
    <location>
        <begin position="120"/>
        <end position="129"/>
    </location>
</feature>
<reference evidence="5 6" key="1">
    <citation type="submission" date="2018-02" db="EMBL/GenBank/DDBJ databases">
        <title>Reclassifiation of [Polyangium] brachysporum DSM 7029 as Guopingzhaonella breviflexa gen. nov., sp. nov., a member of the family Comamonadaceae.</title>
        <authorList>
            <person name="Tang B."/>
        </authorList>
    </citation>
    <scope>NUCLEOTIDE SEQUENCE [LARGE SCALE GENOMIC DNA]</scope>
    <source>
        <strain evidence="5 6">BCRC 80649</strain>
    </source>
</reference>
<evidence type="ECO:0000256" key="3">
    <source>
        <dbReference type="SAM" id="Coils"/>
    </source>
</evidence>
<keyword evidence="6" id="KW-1185">Reference proteome</keyword>
<keyword evidence="2" id="KW-0812">Transmembrane</keyword>
<dbReference type="InterPro" id="IPR010131">
    <property type="entry name" value="MdtP/NodT-like"/>
</dbReference>
<comment type="caution">
    <text evidence="5">The sequence shown here is derived from an EMBL/GenBank/DDBJ whole genome shotgun (WGS) entry which is preliminary data.</text>
</comment>
<sequence>MSAPLLSLRHAAWPLILGLTLTGCALQGPATRVEVAMPSAWTTSVTPAPSLEGSWWRSFGAAPLLDLIDEALAANPDLAQTAERVVQAELGLRNAGASLFPSVSAGASTSARRSDGGDGPSSRSESTSASLSVGYEVDLWGRLAAGRRSAQAGVEASRFDLDSARLSLAAGVAQAWFQTLALRVRLDIARENLALAERLFNIVEVRYRNGAASALDLSRQRTTVLSQRAALLPLQEQLRQTEGALALLLGRAPQGYAVPEADFAAVAIPEVAPGLPSDLLVRRPDLAAAQARLAAADANVEAARAALLPSFELSGSAGLASAALLSFSNPVSTATLAASIAQTLFDGGRRQVQVELNESQRRQLVEGYRAAVLSALQDVEVALAQAARYREQEQAQQTIREEAQRALQLAERRYREGVDDLATLLDAQRTLFSAQDNLAQTRLARLGAALDLFKALGGGWSKPG</sequence>
<dbReference type="Gene3D" id="2.20.200.10">
    <property type="entry name" value="Outer membrane efflux proteins (OEP)"/>
    <property type="match status" value="1"/>
</dbReference>
<keyword evidence="3" id="KW-0175">Coiled coil</keyword>
<dbReference type="EMBL" id="PSNX01000016">
    <property type="protein sequence ID" value="PPE65141.1"/>
    <property type="molecule type" value="Genomic_DNA"/>
</dbReference>
<dbReference type="GO" id="GO:0015562">
    <property type="term" value="F:efflux transmembrane transporter activity"/>
    <property type="evidence" value="ECO:0007669"/>
    <property type="project" value="InterPro"/>
</dbReference>
<dbReference type="InterPro" id="IPR003423">
    <property type="entry name" value="OMP_efflux"/>
</dbReference>
<dbReference type="OrthoDB" id="9770517at2"/>
<accession>A0A2S5SQX4</accession>
<dbReference type="SUPFAM" id="SSF56954">
    <property type="entry name" value="Outer membrane efflux proteins (OEP)"/>
    <property type="match status" value="1"/>
</dbReference>
<keyword evidence="2" id="KW-0449">Lipoprotein</keyword>
<dbReference type="PANTHER" id="PTHR30203">
    <property type="entry name" value="OUTER MEMBRANE CATION EFFLUX PROTEIN"/>
    <property type="match status" value="1"/>
</dbReference>
<keyword evidence="2" id="KW-1134">Transmembrane beta strand</keyword>
<evidence type="ECO:0000256" key="4">
    <source>
        <dbReference type="SAM" id="MobiDB-lite"/>
    </source>
</evidence>
<organism evidence="5 6">
    <name type="scientific">Caldimonas caldifontis</name>
    <dbReference type="NCBI Taxonomy" id="1452508"/>
    <lineage>
        <taxon>Bacteria</taxon>
        <taxon>Pseudomonadati</taxon>
        <taxon>Pseudomonadota</taxon>
        <taxon>Betaproteobacteria</taxon>
        <taxon>Burkholderiales</taxon>
        <taxon>Sphaerotilaceae</taxon>
        <taxon>Caldimonas</taxon>
    </lineage>
</organism>
<proteinExistence type="inferred from homology"/>
<dbReference type="AlphaFoldDB" id="A0A2S5SQX4"/>
<evidence type="ECO:0008006" key="7">
    <source>
        <dbReference type="Google" id="ProtNLM"/>
    </source>
</evidence>
<dbReference type="NCBIfam" id="TIGR01845">
    <property type="entry name" value="outer_NodT"/>
    <property type="match status" value="1"/>
</dbReference>
<dbReference type="GO" id="GO:0005886">
    <property type="term" value="C:plasma membrane"/>
    <property type="evidence" value="ECO:0007669"/>
    <property type="project" value="UniProtKB-SubCell"/>
</dbReference>
<dbReference type="Gene3D" id="1.20.1600.10">
    <property type="entry name" value="Outer membrane efflux proteins (OEP)"/>
    <property type="match status" value="1"/>
</dbReference>
<evidence type="ECO:0000313" key="5">
    <source>
        <dbReference type="EMBL" id="PPE65141.1"/>
    </source>
</evidence>
<feature type="coiled-coil region" evidence="3">
    <location>
        <begin position="392"/>
        <end position="420"/>
    </location>
</feature>
<comment type="similarity">
    <text evidence="1 2">Belongs to the outer membrane factor (OMF) (TC 1.B.17) family.</text>
</comment>
<dbReference type="RefSeq" id="WP_104303757.1">
    <property type="nucleotide sequence ID" value="NZ_PSNX01000016.1"/>
</dbReference>
<dbReference type="PANTHER" id="PTHR30203:SF33">
    <property type="entry name" value="BLR4455 PROTEIN"/>
    <property type="match status" value="1"/>
</dbReference>
<protein>
    <recommendedName>
        <fullName evidence="7">RND transporter</fullName>
    </recommendedName>
</protein>
<evidence type="ECO:0000256" key="1">
    <source>
        <dbReference type="ARBA" id="ARBA00007613"/>
    </source>
</evidence>
<keyword evidence="2" id="KW-0564">Palmitate</keyword>
<comment type="subcellular location">
    <subcellularLocation>
        <location evidence="2">Cell membrane</location>
        <topology evidence="2">Lipid-anchor</topology>
    </subcellularLocation>
</comment>
<gene>
    <name evidence="5" type="ORF">C1704_16115</name>
</gene>
<keyword evidence="2" id="KW-0472">Membrane</keyword>
<feature type="region of interest" description="Disordered" evidence="4">
    <location>
        <begin position="107"/>
        <end position="129"/>
    </location>
</feature>
<evidence type="ECO:0000313" key="6">
    <source>
        <dbReference type="Proteomes" id="UP000238605"/>
    </source>
</evidence>